<sequence>MKHHLKSDSHNVIKISTGILRYQGSTLKTCALSDEVSTFYHEINTIDFEFKSSGPCFESVVKVSKVGGPEKLWNDFTRFVRDNFEIITHILLIMIISVCIIALVYIIIKLTYAKADEKDGNSEEPIYSPFKLTKKKDHAKFISISEVDMEHLTRSNSNDLNASAVIPIIYQNMIKDSEKWDHPQSMYHENMTYYNEESFQHSQTNSFVQPNWKRNADGKAVYLPNYFVQFFDYGKLNSCTPNYSRSPIWSPSGPPFRKNYKRQSKTILCIPMAYRLRFTTCGKYHLNDKISEDDDDKGPLELVDSPHAPEWFISNHEDDDEIIASVTPDPRKRFRLLKDVISIFYTNLSRFFYVHK</sequence>
<protein>
    <submittedName>
        <fullName evidence="2">SUN domain-containing protein</fullName>
    </submittedName>
</protein>
<accession>A0AC35TXQ7</accession>
<dbReference type="Proteomes" id="UP000095286">
    <property type="component" value="Unplaced"/>
</dbReference>
<organism evidence="1 2">
    <name type="scientific">Rhabditophanes sp. KR3021</name>
    <dbReference type="NCBI Taxonomy" id="114890"/>
    <lineage>
        <taxon>Eukaryota</taxon>
        <taxon>Metazoa</taxon>
        <taxon>Ecdysozoa</taxon>
        <taxon>Nematoda</taxon>
        <taxon>Chromadorea</taxon>
        <taxon>Rhabditida</taxon>
        <taxon>Tylenchina</taxon>
        <taxon>Panagrolaimomorpha</taxon>
        <taxon>Strongyloidoidea</taxon>
        <taxon>Alloionematidae</taxon>
        <taxon>Rhabditophanes</taxon>
    </lineage>
</organism>
<evidence type="ECO:0000313" key="2">
    <source>
        <dbReference type="WBParaSite" id="RSKR_0000504600.1"/>
    </source>
</evidence>
<proteinExistence type="predicted"/>
<reference evidence="2" key="1">
    <citation type="submission" date="2016-11" db="UniProtKB">
        <authorList>
            <consortium name="WormBaseParasite"/>
        </authorList>
    </citation>
    <scope>IDENTIFICATION</scope>
    <source>
        <strain evidence="2">KR3021</strain>
    </source>
</reference>
<evidence type="ECO:0000313" key="1">
    <source>
        <dbReference type="Proteomes" id="UP000095286"/>
    </source>
</evidence>
<dbReference type="WBParaSite" id="RSKR_0000504600.1">
    <property type="protein sequence ID" value="RSKR_0000504600.1"/>
    <property type="gene ID" value="RSKR_0000504600"/>
</dbReference>
<name>A0AC35TXQ7_9BILA</name>